<feature type="domain" description="PaaD zinc beta ribbon" evidence="2">
    <location>
        <begin position="122"/>
        <end position="169"/>
    </location>
</feature>
<evidence type="ECO:0000313" key="3">
    <source>
        <dbReference type="EMBL" id="GGE99239.1"/>
    </source>
</evidence>
<feature type="domain" description="MIP18 family-like" evidence="1">
    <location>
        <begin position="13"/>
        <end position="70"/>
    </location>
</feature>
<dbReference type="Gene3D" id="3.30.300.130">
    <property type="entry name" value="Fe-S cluster assembly (FSCA)"/>
    <property type="match status" value="1"/>
</dbReference>
<dbReference type="InterPro" id="IPR052339">
    <property type="entry name" value="Fe-S_Maturation_MIP18"/>
</dbReference>
<dbReference type="Pfam" id="PF01883">
    <property type="entry name" value="FeS_assembly_P"/>
    <property type="match status" value="1"/>
</dbReference>
<protein>
    <submittedName>
        <fullName evidence="3">Phenylacetic acid degradation protein</fullName>
    </submittedName>
</protein>
<dbReference type="EMBL" id="BMHT01000001">
    <property type="protein sequence ID" value="GGE99239.1"/>
    <property type="molecule type" value="Genomic_DNA"/>
</dbReference>
<sequence>MNELIANSQQLTAKIWQLLEEVSDPEVPVLSILDLGIVRGVRIADNEVHITITPTYSGCPAMNTIATEIRLRLLAEGISKLTIHNQLSPAWTTQWLSQAGREKLAAYGIAPPQNDTAMGHVLKLFGQDTAVPCPLCNSTNTHLVSQFGSTSCKALYQCNDCREPFDYFKCH</sequence>
<dbReference type="RefSeq" id="WP_188811069.1">
    <property type="nucleotide sequence ID" value="NZ_BMHT01000001.1"/>
</dbReference>
<dbReference type="InterPro" id="IPR002744">
    <property type="entry name" value="MIP18-like"/>
</dbReference>
<dbReference type="SUPFAM" id="SSF117916">
    <property type="entry name" value="Fe-S cluster assembly (FSCA) domain-like"/>
    <property type="match status" value="1"/>
</dbReference>
<dbReference type="InterPro" id="IPR056572">
    <property type="entry name" value="Zn_ribbon_PaaD"/>
</dbReference>
<gene>
    <name evidence="3" type="primary">paaD</name>
    <name evidence="3" type="ORF">GCM10011383_07620</name>
</gene>
<dbReference type="Pfam" id="PF23451">
    <property type="entry name" value="Zn_ribbon_PaaD"/>
    <property type="match status" value="1"/>
</dbReference>
<comment type="caution">
    <text evidence="3">The sequence shown here is derived from an EMBL/GenBank/DDBJ whole genome shotgun (WGS) entry which is preliminary data.</text>
</comment>
<evidence type="ECO:0000259" key="1">
    <source>
        <dbReference type="Pfam" id="PF01883"/>
    </source>
</evidence>
<proteinExistence type="predicted"/>
<keyword evidence="4" id="KW-1185">Reference proteome</keyword>
<dbReference type="InterPro" id="IPR011883">
    <property type="entry name" value="PaaD-like"/>
</dbReference>
<accession>A0ABQ1TNU8</accession>
<evidence type="ECO:0000313" key="4">
    <source>
        <dbReference type="Proteomes" id="UP000632273"/>
    </source>
</evidence>
<dbReference type="NCBIfam" id="TIGR02159">
    <property type="entry name" value="PA_CoA_Oxy4"/>
    <property type="match status" value="1"/>
</dbReference>
<name>A0ABQ1TNU8_9BACT</name>
<reference evidence="4" key="1">
    <citation type="journal article" date="2019" name="Int. J. Syst. Evol. Microbiol.">
        <title>The Global Catalogue of Microorganisms (GCM) 10K type strain sequencing project: providing services to taxonomists for standard genome sequencing and annotation.</title>
        <authorList>
            <consortium name="The Broad Institute Genomics Platform"/>
            <consortium name="The Broad Institute Genome Sequencing Center for Infectious Disease"/>
            <person name="Wu L."/>
            <person name="Ma J."/>
        </authorList>
    </citation>
    <scope>NUCLEOTIDE SEQUENCE [LARGE SCALE GENOMIC DNA]</scope>
    <source>
        <strain evidence="4">CGMCC 1.15197</strain>
    </source>
</reference>
<evidence type="ECO:0000259" key="2">
    <source>
        <dbReference type="Pfam" id="PF23451"/>
    </source>
</evidence>
<dbReference type="PANTHER" id="PTHR42831">
    <property type="entry name" value="FE-S PROTEIN MATURATION AUXILIARY FACTOR YITW"/>
    <property type="match status" value="1"/>
</dbReference>
<dbReference type="Proteomes" id="UP000632273">
    <property type="component" value="Unassembled WGS sequence"/>
</dbReference>
<dbReference type="PANTHER" id="PTHR42831:SF3">
    <property type="entry name" value="1,2-PHENYLACETYL-COA EPOXIDASE, SUBUNIT D-RELATED"/>
    <property type="match status" value="1"/>
</dbReference>
<dbReference type="InterPro" id="IPR034904">
    <property type="entry name" value="FSCA_dom_sf"/>
</dbReference>
<organism evidence="3 4">
    <name type="scientific">Hymenobacter cavernae</name>
    <dbReference type="NCBI Taxonomy" id="2044852"/>
    <lineage>
        <taxon>Bacteria</taxon>
        <taxon>Pseudomonadati</taxon>
        <taxon>Bacteroidota</taxon>
        <taxon>Cytophagia</taxon>
        <taxon>Cytophagales</taxon>
        <taxon>Hymenobacteraceae</taxon>
        <taxon>Hymenobacter</taxon>
    </lineage>
</organism>